<feature type="region of interest" description="Disordered" evidence="1">
    <location>
        <begin position="230"/>
        <end position="310"/>
    </location>
</feature>
<feature type="compositionally biased region" description="Basic and acidic residues" evidence="1">
    <location>
        <begin position="250"/>
        <end position="292"/>
    </location>
</feature>
<reference evidence="2" key="1">
    <citation type="journal article" date="2016" name="Sci. Rep.">
        <title>Molecular characterization of firefly nuptial gifts: a multi-omics approach sheds light on postcopulatory sexual selection.</title>
        <authorList>
            <person name="Al-Wathiqui N."/>
            <person name="Fallon T.R."/>
            <person name="South A."/>
            <person name="Weng J.K."/>
            <person name="Lewis S.M."/>
        </authorList>
    </citation>
    <scope>NUCLEOTIDE SEQUENCE</scope>
</reference>
<organism evidence="2">
    <name type="scientific">Photinus pyralis</name>
    <name type="common">Common eastern firefly</name>
    <name type="synonym">Lampyris pyralis</name>
    <dbReference type="NCBI Taxonomy" id="7054"/>
    <lineage>
        <taxon>Eukaryota</taxon>
        <taxon>Metazoa</taxon>
        <taxon>Ecdysozoa</taxon>
        <taxon>Arthropoda</taxon>
        <taxon>Hexapoda</taxon>
        <taxon>Insecta</taxon>
        <taxon>Pterygota</taxon>
        <taxon>Neoptera</taxon>
        <taxon>Endopterygota</taxon>
        <taxon>Coleoptera</taxon>
        <taxon>Polyphaga</taxon>
        <taxon>Elateriformia</taxon>
        <taxon>Elateroidea</taxon>
        <taxon>Lampyridae</taxon>
        <taxon>Lampyrinae</taxon>
        <taxon>Photinus</taxon>
    </lineage>
</organism>
<evidence type="ECO:0008006" key="3">
    <source>
        <dbReference type="Google" id="ProtNLM"/>
    </source>
</evidence>
<protein>
    <recommendedName>
        <fullName evidence="3">CHHC U11-48K-type domain-containing protein</fullName>
    </recommendedName>
</protein>
<evidence type="ECO:0000313" key="2">
    <source>
        <dbReference type="EMBL" id="JAV71164.1"/>
    </source>
</evidence>
<name>A0A1Y1LC03_PHOPY</name>
<dbReference type="AlphaFoldDB" id="A0A1Y1LC03"/>
<dbReference type="EMBL" id="GEZM01060245">
    <property type="protein sequence ID" value="JAV71164.1"/>
    <property type="molecule type" value="Transcribed_RNA"/>
</dbReference>
<evidence type="ECO:0000256" key="1">
    <source>
        <dbReference type="SAM" id="MobiDB-lite"/>
    </source>
</evidence>
<accession>A0A1Y1LC03</accession>
<proteinExistence type="predicted"/>
<feature type="compositionally biased region" description="Basic and acidic residues" evidence="1">
    <location>
        <begin position="301"/>
        <end position="310"/>
    </location>
</feature>
<sequence>MDFNLDVRLKQLESLEHYINSSRGKVTSVLNRLKWNVQDLVKDNQLIKCSVDPHHRVHINSSDEHIHKCSLRKEGYTLDEDFLSEPVHNPKSSIFIDDHMKIDVLSNAHRASSNFKSGWNGQDPDPKTSNRLMCTFSSDERLVLYDYAIANTEGPPKPPEFKTYEPPKQTQNLTHEQLLALERDIKRRRAKYKGVFTDHKNYTEVLREIITGQMDLYKMRLESGEELKLVENDDGKEHKTKRSSVSRSSSKTDDSYIKSNKDDNGRIKEYDRHHRRDRSDRKRSDKRSDRSRRDKSRSRERRRENHNSKR</sequence>